<keyword evidence="2" id="KW-1185">Reference proteome</keyword>
<gene>
    <name evidence="1" type="ORF">DKG75_13930</name>
</gene>
<dbReference type="AlphaFoldDB" id="A0A317DYP2"/>
<protein>
    <recommendedName>
        <fullName evidence="3">DUF304 domain-containing protein</fullName>
    </recommendedName>
</protein>
<sequence length="111" mass="11928">MSFHPLATFSGIKGVPLLALTRNSLNPLLSVEGDQVEIRVFRRLRLGIADLARVTTSRAIGQLVTLVPKAGFRSFSANFADRGEAVRLLCTLDGLGAPLDDKARRLIAGQA</sequence>
<organism evidence="1 2">
    <name type="scientific">Zavarzinia compransoris</name>
    <dbReference type="NCBI Taxonomy" id="1264899"/>
    <lineage>
        <taxon>Bacteria</taxon>
        <taxon>Pseudomonadati</taxon>
        <taxon>Pseudomonadota</taxon>
        <taxon>Alphaproteobacteria</taxon>
        <taxon>Rhodospirillales</taxon>
        <taxon>Zavarziniaceae</taxon>
        <taxon>Zavarzinia</taxon>
    </lineage>
</organism>
<dbReference type="EMBL" id="QGLF01000004">
    <property type="protein sequence ID" value="PWR19571.1"/>
    <property type="molecule type" value="Genomic_DNA"/>
</dbReference>
<evidence type="ECO:0000313" key="2">
    <source>
        <dbReference type="Proteomes" id="UP000246077"/>
    </source>
</evidence>
<name>A0A317DYP2_9PROT</name>
<proteinExistence type="predicted"/>
<evidence type="ECO:0000313" key="1">
    <source>
        <dbReference type="EMBL" id="PWR19571.1"/>
    </source>
</evidence>
<dbReference type="OrthoDB" id="8481997at2"/>
<accession>A0A317DYP2</accession>
<dbReference type="Proteomes" id="UP000246077">
    <property type="component" value="Unassembled WGS sequence"/>
</dbReference>
<reference evidence="2" key="1">
    <citation type="submission" date="2018-05" db="EMBL/GenBank/DDBJ databases">
        <title>Zavarzinia sp. HR-AS.</title>
        <authorList>
            <person name="Lee Y."/>
            <person name="Jeon C.O."/>
        </authorList>
    </citation>
    <scope>NUCLEOTIDE SEQUENCE [LARGE SCALE GENOMIC DNA]</scope>
    <source>
        <strain evidence="2">DSM 1231</strain>
    </source>
</reference>
<comment type="caution">
    <text evidence="1">The sequence shown here is derived from an EMBL/GenBank/DDBJ whole genome shotgun (WGS) entry which is preliminary data.</text>
</comment>
<evidence type="ECO:0008006" key="3">
    <source>
        <dbReference type="Google" id="ProtNLM"/>
    </source>
</evidence>
<dbReference type="RefSeq" id="WP_109921745.1">
    <property type="nucleotide sequence ID" value="NZ_QGLF01000004.1"/>
</dbReference>